<dbReference type="Pfam" id="PF02518">
    <property type="entry name" value="HATPase_c"/>
    <property type="match status" value="1"/>
</dbReference>
<dbReference type="InterPro" id="IPR013655">
    <property type="entry name" value="PAS_fold_3"/>
</dbReference>
<dbReference type="Gene3D" id="1.10.287.130">
    <property type="match status" value="1"/>
</dbReference>
<evidence type="ECO:0000259" key="7">
    <source>
        <dbReference type="PROSITE" id="PS50109"/>
    </source>
</evidence>
<keyword evidence="4" id="KW-0808">Transferase</keyword>
<dbReference type="Pfam" id="PF00512">
    <property type="entry name" value="HisKA"/>
    <property type="match status" value="1"/>
</dbReference>
<organism evidence="10 11">
    <name type="scientific">Frigoriglobus tundricola</name>
    <dbReference type="NCBI Taxonomy" id="2774151"/>
    <lineage>
        <taxon>Bacteria</taxon>
        <taxon>Pseudomonadati</taxon>
        <taxon>Planctomycetota</taxon>
        <taxon>Planctomycetia</taxon>
        <taxon>Gemmatales</taxon>
        <taxon>Gemmataceae</taxon>
        <taxon>Frigoriglobus</taxon>
    </lineage>
</organism>
<dbReference type="KEGG" id="ftj:FTUN_7291"/>
<dbReference type="InterPro" id="IPR052162">
    <property type="entry name" value="Sensor_kinase/Photoreceptor"/>
</dbReference>
<keyword evidence="3" id="KW-0597">Phosphoprotein</keyword>
<dbReference type="EC" id="2.7.13.3" evidence="2"/>
<dbReference type="PROSITE" id="PS50109">
    <property type="entry name" value="HIS_KIN"/>
    <property type="match status" value="1"/>
</dbReference>
<dbReference type="AlphaFoldDB" id="A0A6M5Z388"/>
<dbReference type="PROSITE" id="PS50113">
    <property type="entry name" value="PAC"/>
    <property type="match status" value="4"/>
</dbReference>
<dbReference type="Gene3D" id="3.30.450.40">
    <property type="match status" value="1"/>
</dbReference>
<feature type="domain" description="PAC" evidence="9">
    <location>
        <begin position="150"/>
        <end position="203"/>
    </location>
</feature>
<feature type="domain" description="PAC" evidence="9">
    <location>
        <begin position="404"/>
        <end position="456"/>
    </location>
</feature>
<dbReference type="InterPro" id="IPR000700">
    <property type="entry name" value="PAS-assoc_C"/>
</dbReference>
<gene>
    <name evidence="10" type="ORF">FTUN_7291</name>
</gene>
<feature type="domain" description="PAS" evidence="8">
    <location>
        <begin position="457"/>
        <end position="528"/>
    </location>
</feature>
<keyword evidence="11" id="KW-1185">Reference proteome</keyword>
<evidence type="ECO:0000256" key="2">
    <source>
        <dbReference type="ARBA" id="ARBA00012438"/>
    </source>
</evidence>
<sequence length="874" mass="97906">MCNDPNVSDPAWAAREGMVAFAGFPLAVEGRTLGVLALFARHPLSAALMADLGPVAASVAQYLDRRRALDAVRESEERYRVLTEAVPHVVWNADTAGDVTYFNRRWVEYTGLPIDRSFGRGWLDAVHPDDRARVRAAWRAMVTGTGADRFGHEFRLRDARSGGYRWFLSAAVPLPLADGRVDCWIGSMADIHEQKTAAEAVRESEAFRRSAFENSPDCLKILDTDGRVLEMNEGGCRLMEVDDFGAVRGTPWPDLWPAANRDTVRDALASARAGRVGRFQGFCPTLKGTPKYWDVSVSGVPGPNGRPFRLIGVSRDVTEERRAEQRVRESELMLRQLADSMPQIVFAARPDGHVDYYNRRWYEYTGFPDDGTTGDASWAPVLEPDQLEAVSERWFESVRTGEPYQCEYRLRRADGEFRWHLGRALPVRDLQGDIVRWYGTNTDIHDAKLAADALLRSEQRFRTLTEAVPQIVWTADRAGEVTFFNRRWDEYTGTPLEVGRRRGWEGGPVHPEDADQLRARWQLSVAQGADGFSSEFRLRRAADGAYRWMLSVAIPLRADTGAVTGWVGTLTDIDDQKRQTQVLEQMVRSRTLELESANAALFDEVEERKAAEEQVRAVAAELARSNEELEKFAYVASHDLQEPLRKIQAFGDRLKTKCRDALPDNGKEYVDRMQVAAGRMRRLIDDLLMFSRVTTQRRPLVRVDLGKLVREVVSDLDVRIAQTEGSVAIGGLPEVDADVTQMRQLFQNLIANALKFHRPGVPPVVEIASEPVRRGAGADAGEPVPMCRVTVRDNGIGFDEKYRDRIFAVFQRLHGRDQYEGTGVGLAICRKIVERHGGTITAHSREGSGATFVIDLPAPQATTPEGTLENARSE</sequence>
<dbReference type="PANTHER" id="PTHR43304">
    <property type="entry name" value="PHYTOCHROME-LIKE PROTEIN CPH1"/>
    <property type="match status" value="1"/>
</dbReference>
<feature type="domain" description="PAS" evidence="8">
    <location>
        <begin position="330"/>
        <end position="402"/>
    </location>
</feature>
<evidence type="ECO:0000256" key="1">
    <source>
        <dbReference type="ARBA" id="ARBA00000085"/>
    </source>
</evidence>
<dbReference type="InterPro" id="IPR003661">
    <property type="entry name" value="HisK_dim/P_dom"/>
</dbReference>
<reference evidence="11" key="1">
    <citation type="submission" date="2020-05" db="EMBL/GenBank/DDBJ databases">
        <title>Frigoriglobus tundricola gen. nov., sp. nov., a psychrotolerant cellulolytic planctomycete of the family Gemmataceae with two divergent copies of 16S rRNA gene.</title>
        <authorList>
            <person name="Kulichevskaya I.S."/>
            <person name="Ivanova A.A."/>
            <person name="Naumoff D.G."/>
            <person name="Beletsky A.V."/>
            <person name="Rijpstra W.I.C."/>
            <person name="Sinninghe Damste J.S."/>
            <person name="Mardanov A.V."/>
            <person name="Ravin N.V."/>
            <person name="Dedysh S.N."/>
        </authorList>
    </citation>
    <scope>NUCLEOTIDE SEQUENCE [LARGE SCALE GENOMIC DNA]</scope>
    <source>
        <strain evidence="11">PL17</strain>
    </source>
</reference>
<dbReference type="SMART" id="SM00388">
    <property type="entry name" value="HisKA"/>
    <property type="match status" value="1"/>
</dbReference>
<dbReference type="NCBIfam" id="TIGR00229">
    <property type="entry name" value="sensory_box"/>
    <property type="match status" value="4"/>
</dbReference>
<feature type="domain" description="PAC" evidence="9">
    <location>
        <begin position="275"/>
        <end position="329"/>
    </location>
</feature>
<dbReference type="InterPro" id="IPR036097">
    <property type="entry name" value="HisK_dim/P_sf"/>
</dbReference>
<dbReference type="SUPFAM" id="SSF47384">
    <property type="entry name" value="Homodimeric domain of signal transducing histidine kinase"/>
    <property type="match status" value="1"/>
</dbReference>
<dbReference type="Gene3D" id="3.30.450.20">
    <property type="entry name" value="PAS domain"/>
    <property type="match status" value="4"/>
</dbReference>
<evidence type="ECO:0000313" key="11">
    <source>
        <dbReference type="Proteomes" id="UP000503447"/>
    </source>
</evidence>
<name>A0A6M5Z388_9BACT</name>
<evidence type="ECO:0000256" key="5">
    <source>
        <dbReference type="ARBA" id="ARBA00022777"/>
    </source>
</evidence>
<dbReference type="SMART" id="SM00086">
    <property type="entry name" value="PAC"/>
    <property type="match status" value="4"/>
</dbReference>
<dbReference type="InterPro" id="IPR005467">
    <property type="entry name" value="His_kinase_dom"/>
</dbReference>
<dbReference type="InterPro" id="IPR035965">
    <property type="entry name" value="PAS-like_dom_sf"/>
</dbReference>
<dbReference type="Proteomes" id="UP000503447">
    <property type="component" value="Chromosome"/>
</dbReference>
<dbReference type="SUPFAM" id="SSF55781">
    <property type="entry name" value="GAF domain-like"/>
    <property type="match status" value="1"/>
</dbReference>
<dbReference type="Gene3D" id="3.30.565.10">
    <property type="entry name" value="Histidine kinase-like ATPase, C-terminal domain"/>
    <property type="match status" value="1"/>
</dbReference>
<feature type="domain" description="Histidine kinase" evidence="7">
    <location>
        <begin position="635"/>
        <end position="860"/>
    </location>
</feature>
<dbReference type="InterPro" id="IPR003594">
    <property type="entry name" value="HATPase_dom"/>
</dbReference>
<dbReference type="SUPFAM" id="SSF55874">
    <property type="entry name" value="ATPase domain of HSP90 chaperone/DNA topoisomerase II/histidine kinase"/>
    <property type="match status" value="1"/>
</dbReference>
<dbReference type="InterPro" id="IPR004358">
    <property type="entry name" value="Sig_transdc_His_kin-like_C"/>
</dbReference>
<feature type="coiled-coil region" evidence="6">
    <location>
        <begin position="594"/>
        <end position="628"/>
    </location>
</feature>
<dbReference type="CDD" id="cd00082">
    <property type="entry name" value="HisKA"/>
    <property type="match status" value="1"/>
</dbReference>
<evidence type="ECO:0000256" key="3">
    <source>
        <dbReference type="ARBA" id="ARBA00022553"/>
    </source>
</evidence>
<protein>
    <recommendedName>
        <fullName evidence="2">histidine kinase</fullName>
        <ecNumber evidence="2">2.7.13.3</ecNumber>
    </recommendedName>
</protein>
<dbReference type="FunFam" id="3.30.450.20:FF:000099">
    <property type="entry name" value="Sensory box sensor histidine kinase"/>
    <property type="match status" value="3"/>
</dbReference>
<dbReference type="SUPFAM" id="SSF55785">
    <property type="entry name" value="PYP-like sensor domain (PAS domain)"/>
    <property type="match status" value="4"/>
</dbReference>
<evidence type="ECO:0000256" key="6">
    <source>
        <dbReference type="SAM" id="Coils"/>
    </source>
</evidence>
<evidence type="ECO:0000259" key="8">
    <source>
        <dbReference type="PROSITE" id="PS50112"/>
    </source>
</evidence>
<comment type="catalytic activity">
    <reaction evidence="1">
        <text>ATP + protein L-histidine = ADP + protein N-phospho-L-histidine.</text>
        <dbReference type="EC" id="2.7.13.3"/>
    </reaction>
</comment>
<dbReference type="EMBL" id="CP053452">
    <property type="protein sequence ID" value="QJW99672.1"/>
    <property type="molecule type" value="Genomic_DNA"/>
</dbReference>
<feature type="domain" description="PAC" evidence="9">
    <location>
        <begin position="532"/>
        <end position="585"/>
    </location>
</feature>
<accession>A0A6M5Z388</accession>
<dbReference type="InterPro" id="IPR029016">
    <property type="entry name" value="GAF-like_dom_sf"/>
</dbReference>
<dbReference type="CDD" id="cd00130">
    <property type="entry name" value="PAS"/>
    <property type="match status" value="4"/>
</dbReference>
<dbReference type="FunFam" id="3.30.565.10:FF:000006">
    <property type="entry name" value="Sensor histidine kinase WalK"/>
    <property type="match status" value="1"/>
</dbReference>
<dbReference type="PROSITE" id="PS50112">
    <property type="entry name" value="PAS"/>
    <property type="match status" value="3"/>
</dbReference>
<keyword evidence="5" id="KW-0418">Kinase</keyword>
<dbReference type="PANTHER" id="PTHR43304:SF1">
    <property type="entry name" value="PAC DOMAIN-CONTAINING PROTEIN"/>
    <property type="match status" value="1"/>
</dbReference>
<dbReference type="SMART" id="SM00387">
    <property type="entry name" value="HATPase_c"/>
    <property type="match status" value="1"/>
</dbReference>
<evidence type="ECO:0000313" key="10">
    <source>
        <dbReference type="EMBL" id="QJW99672.1"/>
    </source>
</evidence>
<dbReference type="InterPro" id="IPR000014">
    <property type="entry name" value="PAS"/>
</dbReference>
<keyword evidence="6" id="KW-0175">Coiled coil</keyword>
<dbReference type="Pfam" id="PF08447">
    <property type="entry name" value="PAS_3"/>
    <property type="match status" value="3"/>
</dbReference>
<evidence type="ECO:0000256" key="4">
    <source>
        <dbReference type="ARBA" id="ARBA00022679"/>
    </source>
</evidence>
<proteinExistence type="predicted"/>
<dbReference type="SMART" id="SM00091">
    <property type="entry name" value="PAS"/>
    <property type="match status" value="4"/>
</dbReference>
<evidence type="ECO:0000259" key="9">
    <source>
        <dbReference type="PROSITE" id="PS50113"/>
    </source>
</evidence>
<dbReference type="GO" id="GO:0000155">
    <property type="term" value="F:phosphorelay sensor kinase activity"/>
    <property type="evidence" value="ECO:0007669"/>
    <property type="project" value="InterPro"/>
</dbReference>
<dbReference type="Pfam" id="PF08448">
    <property type="entry name" value="PAS_4"/>
    <property type="match status" value="1"/>
</dbReference>
<dbReference type="InterPro" id="IPR001610">
    <property type="entry name" value="PAC"/>
</dbReference>
<feature type="domain" description="PAS" evidence="8">
    <location>
        <begin position="75"/>
        <end position="145"/>
    </location>
</feature>
<dbReference type="PRINTS" id="PR00344">
    <property type="entry name" value="BCTRLSENSOR"/>
</dbReference>
<dbReference type="InterPro" id="IPR013656">
    <property type="entry name" value="PAS_4"/>
</dbReference>
<dbReference type="InterPro" id="IPR036890">
    <property type="entry name" value="HATPase_C_sf"/>
</dbReference>